<name>A0ABW2TNB1_9PSEU</name>
<accession>A0ABW2TNB1</accession>
<reference evidence="3" key="1">
    <citation type="journal article" date="2019" name="Int. J. Syst. Evol. Microbiol.">
        <title>The Global Catalogue of Microorganisms (GCM) 10K type strain sequencing project: providing services to taxonomists for standard genome sequencing and annotation.</title>
        <authorList>
            <consortium name="The Broad Institute Genomics Platform"/>
            <consortium name="The Broad Institute Genome Sequencing Center for Infectious Disease"/>
            <person name="Wu L."/>
            <person name="Ma J."/>
        </authorList>
    </citation>
    <scope>NUCLEOTIDE SEQUENCE [LARGE SCALE GENOMIC DNA]</scope>
    <source>
        <strain evidence="3">JCM 17695</strain>
    </source>
</reference>
<evidence type="ECO:0000313" key="2">
    <source>
        <dbReference type="EMBL" id="MFC7614693.1"/>
    </source>
</evidence>
<dbReference type="EMBL" id="JBHTEY010000004">
    <property type="protein sequence ID" value="MFC7614693.1"/>
    <property type="molecule type" value="Genomic_DNA"/>
</dbReference>
<dbReference type="PANTHER" id="PTHR33744">
    <property type="entry name" value="CARBOHYDRATE DIACID REGULATOR"/>
    <property type="match status" value="1"/>
</dbReference>
<dbReference type="Proteomes" id="UP001596512">
    <property type="component" value="Unassembled WGS sequence"/>
</dbReference>
<evidence type="ECO:0000259" key="1">
    <source>
        <dbReference type="Pfam" id="PF13556"/>
    </source>
</evidence>
<dbReference type="Gene3D" id="1.10.10.2840">
    <property type="entry name" value="PucR C-terminal helix-turn-helix domain"/>
    <property type="match status" value="1"/>
</dbReference>
<evidence type="ECO:0000313" key="3">
    <source>
        <dbReference type="Proteomes" id="UP001596512"/>
    </source>
</evidence>
<keyword evidence="3" id="KW-1185">Reference proteome</keyword>
<dbReference type="InterPro" id="IPR025736">
    <property type="entry name" value="PucR_C-HTH_dom"/>
</dbReference>
<feature type="domain" description="PucR C-terminal helix-turn-helix" evidence="1">
    <location>
        <begin position="42"/>
        <end position="99"/>
    </location>
</feature>
<gene>
    <name evidence="2" type="ORF">ACFQV2_15335</name>
</gene>
<dbReference type="InterPro" id="IPR042070">
    <property type="entry name" value="PucR_C-HTH_sf"/>
</dbReference>
<sequence>MLHCADHLPALVLLADEYLLTQIVRQTLAPFDDLTAKQRERLTATLLAWLETRGGVNEIATRLAVHPQTVRYRMHQLEELLGEQLEDPAQRLTMEIALRGEILLSHRDEQP</sequence>
<dbReference type="InterPro" id="IPR051448">
    <property type="entry name" value="CdaR-like_regulators"/>
</dbReference>
<comment type="caution">
    <text evidence="2">The sequence shown here is derived from an EMBL/GenBank/DDBJ whole genome shotgun (WGS) entry which is preliminary data.</text>
</comment>
<organism evidence="2 3">
    <name type="scientific">Actinokineospora soli</name>
    <dbReference type="NCBI Taxonomy" id="1048753"/>
    <lineage>
        <taxon>Bacteria</taxon>
        <taxon>Bacillati</taxon>
        <taxon>Actinomycetota</taxon>
        <taxon>Actinomycetes</taxon>
        <taxon>Pseudonocardiales</taxon>
        <taxon>Pseudonocardiaceae</taxon>
        <taxon>Actinokineospora</taxon>
    </lineage>
</organism>
<dbReference type="Pfam" id="PF13556">
    <property type="entry name" value="HTH_30"/>
    <property type="match status" value="1"/>
</dbReference>
<protein>
    <submittedName>
        <fullName evidence="2">Helix-turn-helix domain-containing protein</fullName>
    </submittedName>
</protein>
<proteinExistence type="predicted"/>
<dbReference type="PANTHER" id="PTHR33744:SF1">
    <property type="entry name" value="DNA-BINDING TRANSCRIPTIONAL ACTIVATOR ADER"/>
    <property type="match status" value="1"/>
</dbReference>